<gene>
    <name evidence="1" type="ORF">METZ01_LOCUS505901</name>
</gene>
<feature type="non-terminal residue" evidence="1">
    <location>
        <position position="172"/>
    </location>
</feature>
<reference evidence="1" key="1">
    <citation type="submission" date="2018-05" db="EMBL/GenBank/DDBJ databases">
        <authorList>
            <person name="Lanie J.A."/>
            <person name="Ng W.-L."/>
            <person name="Kazmierczak K.M."/>
            <person name="Andrzejewski T.M."/>
            <person name="Davidsen T.M."/>
            <person name="Wayne K.J."/>
            <person name="Tettelin H."/>
            <person name="Glass J.I."/>
            <person name="Rusch D."/>
            <person name="Podicherti R."/>
            <person name="Tsui H.-C.T."/>
            <person name="Winkler M.E."/>
        </authorList>
    </citation>
    <scope>NUCLEOTIDE SEQUENCE</scope>
</reference>
<organism evidence="1">
    <name type="scientific">marine metagenome</name>
    <dbReference type="NCBI Taxonomy" id="408172"/>
    <lineage>
        <taxon>unclassified sequences</taxon>
        <taxon>metagenomes</taxon>
        <taxon>ecological metagenomes</taxon>
    </lineage>
</organism>
<sequence length="172" mass="19911">MKVTVEIDKVRREILSNGFSVQRGLLNRAEAIHYQQECAEFMTRAKVIHSRINTDWMPDYVHPRSHDLESRTRRLYQFFHNKRSTATDAWLKAAVALRDRVEEPWLADQDYARAKRVLQNYIIVTQYAAGLGELPKHKDYLGSLKTPLLQFDVILSEPGVDYGGGELCLHPE</sequence>
<proteinExistence type="predicted"/>
<protein>
    <submittedName>
        <fullName evidence="1">Uncharacterized protein</fullName>
    </submittedName>
</protein>
<accession>A0A383E858</accession>
<evidence type="ECO:0000313" key="1">
    <source>
        <dbReference type="EMBL" id="SVE53047.1"/>
    </source>
</evidence>
<dbReference type="EMBL" id="UINC01223732">
    <property type="protein sequence ID" value="SVE53047.1"/>
    <property type="molecule type" value="Genomic_DNA"/>
</dbReference>
<dbReference type="AlphaFoldDB" id="A0A383E858"/>
<name>A0A383E858_9ZZZZ</name>